<evidence type="ECO:0000313" key="3">
    <source>
        <dbReference type="EMBL" id="SNS16073.1"/>
    </source>
</evidence>
<dbReference type="InterPro" id="IPR035992">
    <property type="entry name" value="Ricin_B-like_lectins"/>
</dbReference>
<evidence type="ECO:0000256" key="1">
    <source>
        <dbReference type="SAM" id="SignalP"/>
    </source>
</evidence>
<dbReference type="Pfam" id="PF14200">
    <property type="entry name" value="RicinB_lectin_2"/>
    <property type="match status" value="1"/>
</dbReference>
<proteinExistence type="predicted"/>
<organism evidence="3 4">
    <name type="scientific">Actinoplanes regularis</name>
    <dbReference type="NCBI Taxonomy" id="52697"/>
    <lineage>
        <taxon>Bacteria</taxon>
        <taxon>Bacillati</taxon>
        <taxon>Actinomycetota</taxon>
        <taxon>Actinomycetes</taxon>
        <taxon>Micromonosporales</taxon>
        <taxon>Micromonosporaceae</taxon>
        <taxon>Actinoplanes</taxon>
    </lineage>
</organism>
<sequence>MKTRKSVIAAMALVGAVAGMTVPSPAFAADSGPWEIRPLSATGKCMEVQGGSKANSAQIQIYGCPSSAGDITPLHQRWIWRSLGHGYFRLVNGKSGKCANVQGNSNANSAKIILYPCGDEFTLNDQWVQRDTGASYLGHDYYEIVSRKNSDMCLNVQGNGTANGTDLIQYRCSGGGANAAFTWTPAKQA</sequence>
<protein>
    <submittedName>
        <fullName evidence="3">Ricin-type beta-trefoil lectin domain-like</fullName>
    </submittedName>
</protein>
<feature type="chain" id="PRO_5012647302" evidence="1">
    <location>
        <begin position="29"/>
        <end position="189"/>
    </location>
</feature>
<dbReference type="InterPro" id="IPR000772">
    <property type="entry name" value="Ricin_B_lectin"/>
</dbReference>
<dbReference type="AlphaFoldDB" id="A0A239C9N6"/>
<dbReference type="RefSeq" id="WP_089295882.1">
    <property type="nucleotide sequence ID" value="NZ_BOMU01000132.1"/>
</dbReference>
<feature type="domain" description="Ricin B lectin" evidence="2">
    <location>
        <begin position="33"/>
        <end position="184"/>
    </location>
</feature>
<dbReference type="Proteomes" id="UP000198415">
    <property type="component" value="Unassembled WGS sequence"/>
</dbReference>
<keyword evidence="4" id="KW-1185">Reference proteome</keyword>
<reference evidence="3 4" key="1">
    <citation type="submission" date="2017-06" db="EMBL/GenBank/DDBJ databases">
        <authorList>
            <person name="Kim H.J."/>
            <person name="Triplett B.A."/>
        </authorList>
    </citation>
    <scope>NUCLEOTIDE SEQUENCE [LARGE SCALE GENOMIC DNA]</scope>
    <source>
        <strain evidence="3 4">DSM 43151</strain>
    </source>
</reference>
<name>A0A239C9N6_9ACTN</name>
<dbReference type="PROSITE" id="PS50231">
    <property type="entry name" value="RICIN_B_LECTIN"/>
    <property type="match status" value="1"/>
</dbReference>
<keyword evidence="1" id="KW-0732">Signal</keyword>
<dbReference type="Gene3D" id="2.80.10.50">
    <property type="match status" value="2"/>
</dbReference>
<dbReference type="SMART" id="SM00458">
    <property type="entry name" value="RICIN"/>
    <property type="match status" value="1"/>
</dbReference>
<keyword evidence="3" id="KW-0430">Lectin</keyword>
<evidence type="ECO:0000313" key="4">
    <source>
        <dbReference type="Proteomes" id="UP000198415"/>
    </source>
</evidence>
<feature type="signal peptide" evidence="1">
    <location>
        <begin position="1"/>
        <end position="28"/>
    </location>
</feature>
<dbReference type="EMBL" id="FZNR01000011">
    <property type="protein sequence ID" value="SNS16073.1"/>
    <property type="molecule type" value="Genomic_DNA"/>
</dbReference>
<dbReference type="OrthoDB" id="5381276at2"/>
<dbReference type="SUPFAM" id="SSF50370">
    <property type="entry name" value="Ricin B-like lectins"/>
    <property type="match status" value="1"/>
</dbReference>
<evidence type="ECO:0000259" key="2">
    <source>
        <dbReference type="SMART" id="SM00458"/>
    </source>
</evidence>
<dbReference type="GO" id="GO:0030246">
    <property type="term" value="F:carbohydrate binding"/>
    <property type="evidence" value="ECO:0007669"/>
    <property type="project" value="UniProtKB-KW"/>
</dbReference>
<gene>
    <name evidence="3" type="ORF">SAMN06264365_11124</name>
</gene>
<dbReference type="CDD" id="cd00161">
    <property type="entry name" value="beta-trefoil_Ricin-like"/>
    <property type="match status" value="1"/>
</dbReference>
<accession>A0A239C9N6</accession>